<dbReference type="InterPro" id="IPR036163">
    <property type="entry name" value="HMA_dom_sf"/>
</dbReference>
<dbReference type="PANTHER" id="PTHR47294:SF3">
    <property type="entry name" value="OS08G0431150 PROTEIN"/>
    <property type="match status" value="1"/>
</dbReference>
<name>A0AA86VYH8_9FABA</name>
<accession>A0AA86VYH8</accession>
<dbReference type="Proteomes" id="UP001189624">
    <property type="component" value="Chromosome 4"/>
</dbReference>
<reference evidence="1" key="1">
    <citation type="submission" date="2023-10" db="EMBL/GenBank/DDBJ databases">
        <authorList>
            <person name="Domelevo Entfellner J.-B."/>
        </authorList>
    </citation>
    <scope>NUCLEOTIDE SEQUENCE</scope>
</reference>
<dbReference type="Gene3D" id="3.30.70.100">
    <property type="match status" value="1"/>
</dbReference>
<dbReference type="EMBL" id="OY731401">
    <property type="protein sequence ID" value="CAJ1951881.1"/>
    <property type="molecule type" value="Genomic_DNA"/>
</dbReference>
<dbReference type="GO" id="GO:0046872">
    <property type="term" value="F:metal ion binding"/>
    <property type="evidence" value="ECO:0007669"/>
    <property type="project" value="InterPro"/>
</dbReference>
<organism evidence="1 2">
    <name type="scientific">Sphenostylis stenocarpa</name>
    <dbReference type="NCBI Taxonomy" id="92480"/>
    <lineage>
        <taxon>Eukaryota</taxon>
        <taxon>Viridiplantae</taxon>
        <taxon>Streptophyta</taxon>
        <taxon>Embryophyta</taxon>
        <taxon>Tracheophyta</taxon>
        <taxon>Spermatophyta</taxon>
        <taxon>Magnoliopsida</taxon>
        <taxon>eudicotyledons</taxon>
        <taxon>Gunneridae</taxon>
        <taxon>Pentapetalae</taxon>
        <taxon>rosids</taxon>
        <taxon>fabids</taxon>
        <taxon>Fabales</taxon>
        <taxon>Fabaceae</taxon>
        <taxon>Papilionoideae</taxon>
        <taxon>50 kb inversion clade</taxon>
        <taxon>NPAAA clade</taxon>
        <taxon>indigoferoid/millettioid clade</taxon>
        <taxon>Phaseoleae</taxon>
        <taxon>Sphenostylis</taxon>
    </lineage>
</organism>
<gene>
    <name evidence="1" type="ORF">AYBTSS11_LOCUS15005</name>
</gene>
<proteinExistence type="predicted"/>
<dbReference type="SUPFAM" id="SSF55008">
    <property type="entry name" value="HMA, heavy metal-associated domain"/>
    <property type="match status" value="1"/>
</dbReference>
<evidence type="ECO:0008006" key="3">
    <source>
        <dbReference type="Google" id="ProtNLM"/>
    </source>
</evidence>
<evidence type="ECO:0000313" key="1">
    <source>
        <dbReference type="EMBL" id="CAJ1951881.1"/>
    </source>
</evidence>
<dbReference type="AlphaFoldDB" id="A0AA86VYH8"/>
<dbReference type="PANTHER" id="PTHR47294">
    <property type="entry name" value="OS08G0431150 PROTEIN"/>
    <property type="match status" value="1"/>
</dbReference>
<keyword evidence="2" id="KW-1185">Reference proteome</keyword>
<protein>
    <recommendedName>
        <fullName evidence="3">HMA domain-containing protein</fullName>
    </recommendedName>
</protein>
<sequence length="177" mass="20490">MESSEVSAIEQETETVWLFTVDLLEVATALRSWRRGSTLHKCHNKNQIQQLKGASVSSNGNANQLIISPFWFSEYFCMVMRINIDCNGCYKKVKRAILDMPELDSHLLEKKQTRVVVCGRFIPQDVAIKIKRKTNRRVEILDIQDLSESNEEMEDQKPMTNNWTLLPTRNQIETCLV</sequence>
<dbReference type="Gramene" id="rna-AYBTSS11_LOCUS15005">
    <property type="protein sequence ID" value="CAJ1951881.1"/>
    <property type="gene ID" value="gene-AYBTSS11_LOCUS15005"/>
</dbReference>
<evidence type="ECO:0000313" key="2">
    <source>
        <dbReference type="Proteomes" id="UP001189624"/>
    </source>
</evidence>